<sequence>MRGTNHVTAPGNTRLDTHNFTAMSSNDQAGYIPEKSEPSPTVEMIDKPDYSKPSNLTKSADRQNWETNFARNYVTPLINNVTETTRKFSTLLSNAMKVAEVSSNILETEVNQTLDMSSQHCKEYLPGLWRTLGTVCFESLAAYYSRDMHNVQAFPFLAVYFKHEKNLSQIKHLYPIVNFVKLLHSKLAYRLQRDKAVSFTFKDFINESKNETISCLSLKFLEEATPWKSLDEDMKNQILEAIDLEPNTGEQNQKIPAEAFVIALKRYMQRFLCTDNNIKATDPLYIYVNDMSLNLWLDSVAEELLDDVFPDSLMIENTFEAYEFANNIIKEYQQSLHTVKQISISDHPMELDHPIEADHSMDLD</sequence>
<dbReference type="EMBL" id="CAJVPY010000790">
    <property type="protein sequence ID" value="CAG8492119.1"/>
    <property type="molecule type" value="Genomic_DNA"/>
</dbReference>
<accession>A0A9N8WQ55</accession>
<evidence type="ECO:0000313" key="2">
    <source>
        <dbReference type="EMBL" id="CAG8492119.1"/>
    </source>
</evidence>
<dbReference type="OrthoDB" id="2426983at2759"/>
<feature type="compositionally biased region" description="Polar residues" evidence="1">
    <location>
        <begin position="1"/>
        <end position="11"/>
    </location>
</feature>
<reference evidence="2" key="1">
    <citation type="submission" date="2021-06" db="EMBL/GenBank/DDBJ databases">
        <authorList>
            <person name="Kallberg Y."/>
            <person name="Tangrot J."/>
            <person name="Rosling A."/>
        </authorList>
    </citation>
    <scope>NUCLEOTIDE SEQUENCE</scope>
    <source>
        <strain evidence="2">MA453B</strain>
    </source>
</reference>
<dbReference type="Proteomes" id="UP000789405">
    <property type="component" value="Unassembled WGS sequence"/>
</dbReference>
<keyword evidence="3" id="KW-1185">Reference proteome</keyword>
<comment type="caution">
    <text evidence="2">The sequence shown here is derived from an EMBL/GenBank/DDBJ whole genome shotgun (WGS) entry which is preliminary data.</text>
</comment>
<evidence type="ECO:0000256" key="1">
    <source>
        <dbReference type="SAM" id="MobiDB-lite"/>
    </source>
</evidence>
<protein>
    <submittedName>
        <fullName evidence="2">7030_t:CDS:1</fullName>
    </submittedName>
</protein>
<gene>
    <name evidence="2" type="ORF">DERYTH_LOCUS2467</name>
</gene>
<feature type="compositionally biased region" description="Polar residues" evidence="1">
    <location>
        <begin position="18"/>
        <end position="28"/>
    </location>
</feature>
<feature type="region of interest" description="Disordered" evidence="1">
    <location>
        <begin position="1"/>
        <end position="58"/>
    </location>
</feature>
<dbReference type="AlphaFoldDB" id="A0A9N8WQ55"/>
<name>A0A9N8WQ55_9GLOM</name>
<organism evidence="2 3">
    <name type="scientific">Dentiscutata erythropus</name>
    <dbReference type="NCBI Taxonomy" id="1348616"/>
    <lineage>
        <taxon>Eukaryota</taxon>
        <taxon>Fungi</taxon>
        <taxon>Fungi incertae sedis</taxon>
        <taxon>Mucoromycota</taxon>
        <taxon>Glomeromycotina</taxon>
        <taxon>Glomeromycetes</taxon>
        <taxon>Diversisporales</taxon>
        <taxon>Gigasporaceae</taxon>
        <taxon>Dentiscutata</taxon>
    </lineage>
</organism>
<evidence type="ECO:0000313" key="3">
    <source>
        <dbReference type="Proteomes" id="UP000789405"/>
    </source>
</evidence>
<proteinExistence type="predicted"/>